<evidence type="ECO:0000256" key="2">
    <source>
        <dbReference type="SAM" id="Phobius"/>
    </source>
</evidence>
<comment type="caution">
    <text evidence="4">The sequence shown here is derived from an EMBL/GenBank/DDBJ whole genome shotgun (WGS) entry which is preliminary data.</text>
</comment>
<evidence type="ECO:0000313" key="4">
    <source>
        <dbReference type="EMBL" id="KAG7487110.1"/>
    </source>
</evidence>
<feature type="transmembrane region" description="Helical" evidence="2">
    <location>
        <begin position="238"/>
        <end position="262"/>
    </location>
</feature>
<dbReference type="Pfam" id="PF07686">
    <property type="entry name" value="V-set"/>
    <property type="match status" value="1"/>
</dbReference>
<proteinExistence type="predicted"/>
<evidence type="ECO:0000256" key="1">
    <source>
        <dbReference type="SAM" id="MobiDB-lite"/>
    </source>
</evidence>
<keyword evidence="2" id="KW-1133">Transmembrane helix</keyword>
<gene>
    <name evidence="4" type="ORF">JOB18_046662</name>
</gene>
<dbReference type="InterPro" id="IPR039090">
    <property type="entry name" value="CD7"/>
</dbReference>
<evidence type="ECO:0000259" key="3">
    <source>
        <dbReference type="SMART" id="SM00409"/>
    </source>
</evidence>
<dbReference type="GO" id="GO:0016020">
    <property type="term" value="C:membrane"/>
    <property type="evidence" value="ECO:0007669"/>
    <property type="project" value="InterPro"/>
</dbReference>
<protein>
    <submittedName>
        <fullName evidence="4">Cell adhesion molecule 2-like isoform X1</fullName>
    </submittedName>
</protein>
<keyword evidence="2" id="KW-0812">Transmembrane</keyword>
<sequence length="292" mass="33897">MGPLPNLVIEKKQKRNTRPLRHHNPVVQSHSLKVMSLWKDNRRKIILSHKLSSKPHHNLQEAHVCCVYLCDTHRDSIHHSGMMSLRWFVLLLFVFTNADNIMLWRESGGNVTLECSYTECPRSIDGCVGMYLYHDSRQQQQEEVLYYHSSPAPERITPRMRYWHRVEKKGQLKNHTVTIRDLNMGDSGIYKCVYIKNIKIQVTCSVYTLFIAGVAQCPTSSTSSLTKLDMVYKRPDPLLVVLATCAVTLFTTLFFMLLILRVKRWTQKTRRRAPPIENVYEIMNKSPVAAPE</sequence>
<dbReference type="GO" id="GO:0038023">
    <property type="term" value="F:signaling receptor activity"/>
    <property type="evidence" value="ECO:0007669"/>
    <property type="project" value="InterPro"/>
</dbReference>
<dbReference type="SMART" id="SM00409">
    <property type="entry name" value="IG"/>
    <property type="match status" value="1"/>
</dbReference>
<keyword evidence="2" id="KW-0472">Membrane</keyword>
<dbReference type="PANTHER" id="PTHR15343:SF0">
    <property type="entry name" value="T-CELL ANTIGEN CD7"/>
    <property type="match status" value="1"/>
</dbReference>
<dbReference type="PANTHER" id="PTHR15343">
    <property type="entry name" value="CD7"/>
    <property type="match status" value="1"/>
</dbReference>
<accession>A0AAV6QET6</accession>
<feature type="domain" description="Immunoglobulin" evidence="3">
    <location>
        <begin position="100"/>
        <end position="212"/>
    </location>
</feature>
<name>A0AAV6QET6_SOLSE</name>
<dbReference type="GO" id="GO:0002250">
    <property type="term" value="P:adaptive immune response"/>
    <property type="evidence" value="ECO:0007669"/>
    <property type="project" value="InterPro"/>
</dbReference>
<dbReference type="EMBL" id="JAGKHQ010000018">
    <property type="protein sequence ID" value="KAG7487110.1"/>
    <property type="molecule type" value="Genomic_DNA"/>
</dbReference>
<dbReference type="InterPro" id="IPR013106">
    <property type="entry name" value="Ig_V-set"/>
</dbReference>
<feature type="compositionally biased region" description="Basic residues" evidence="1">
    <location>
        <begin position="12"/>
        <end position="21"/>
    </location>
</feature>
<dbReference type="InterPro" id="IPR003599">
    <property type="entry name" value="Ig_sub"/>
</dbReference>
<reference evidence="4 5" key="1">
    <citation type="journal article" date="2021" name="Sci. Rep.">
        <title>Chromosome anchoring in Senegalese sole (Solea senegalensis) reveals sex-associated markers and genome rearrangements in flatfish.</title>
        <authorList>
            <person name="Guerrero-Cozar I."/>
            <person name="Gomez-Garrido J."/>
            <person name="Berbel C."/>
            <person name="Martinez-Blanch J.F."/>
            <person name="Alioto T."/>
            <person name="Claros M.G."/>
            <person name="Gagnaire P.A."/>
            <person name="Manchado M."/>
        </authorList>
    </citation>
    <scope>NUCLEOTIDE SEQUENCE [LARGE SCALE GENOMIC DNA]</scope>
    <source>
        <strain evidence="4">Sse05_10M</strain>
    </source>
</reference>
<dbReference type="Proteomes" id="UP000693946">
    <property type="component" value="Linkage Group LG6"/>
</dbReference>
<keyword evidence="5" id="KW-1185">Reference proteome</keyword>
<feature type="region of interest" description="Disordered" evidence="1">
    <location>
        <begin position="1"/>
        <end position="21"/>
    </location>
</feature>
<dbReference type="AlphaFoldDB" id="A0AAV6QET6"/>
<organism evidence="4 5">
    <name type="scientific">Solea senegalensis</name>
    <name type="common">Senegalese sole</name>
    <dbReference type="NCBI Taxonomy" id="28829"/>
    <lineage>
        <taxon>Eukaryota</taxon>
        <taxon>Metazoa</taxon>
        <taxon>Chordata</taxon>
        <taxon>Craniata</taxon>
        <taxon>Vertebrata</taxon>
        <taxon>Euteleostomi</taxon>
        <taxon>Actinopterygii</taxon>
        <taxon>Neopterygii</taxon>
        <taxon>Teleostei</taxon>
        <taxon>Neoteleostei</taxon>
        <taxon>Acanthomorphata</taxon>
        <taxon>Carangaria</taxon>
        <taxon>Pleuronectiformes</taxon>
        <taxon>Pleuronectoidei</taxon>
        <taxon>Soleidae</taxon>
        <taxon>Solea</taxon>
    </lineage>
</organism>
<evidence type="ECO:0000313" key="5">
    <source>
        <dbReference type="Proteomes" id="UP000693946"/>
    </source>
</evidence>